<dbReference type="AlphaFoldDB" id="A0A9D2P1H6"/>
<organism evidence="1 2">
    <name type="scientific">Candidatus Intestinimonas pullistercoris</name>
    <dbReference type="NCBI Taxonomy" id="2838623"/>
    <lineage>
        <taxon>Bacteria</taxon>
        <taxon>Bacillati</taxon>
        <taxon>Bacillota</taxon>
        <taxon>Clostridia</taxon>
        <taxon>Eubacteriales</taxon>
        <taxon>Intestinimonas</taxon>
    </lineage>
</organism>
<reference evidence="1" key="2">
    <citation type="submission" date="2021-04" db="EMBL/GenBank/DDBJ databases">
        <authorList>
            <person name="Gilroy R."/>
        </authorList>
    </citation>
    <scope>NUCLEOTIDE SEQUENCE</scope>
    <source>
        <strain evidence="1">CHK186-1790</strain>
    </source>
</reference>
<protein>
    <submittedName>
        <fullName evidence="1">Uncharacterized protein</fullName>
    </submittedName>
</protein>
<gene>
    <name evidence="1" type="ORF">H9701_06395</name>
</gene>
<evidence type="ECO:0000313" key="2">
    <source>
        <dbReference type="Proteomes" id="UP000823882"/>
    </source>
</evidence>
<proteinExistence type="predicted"/>
<name>A0A9D2P1H6_9FIRM</name>
<reference evidence="1" key="1">
    <citation type="journal article" date="2021" name="PeerJ">
        <title>Extensive microbial diversity within the chicken gut microbiome revealed by metagenomics and culture.</title>
        <authorList>
            <person name="Gilroy R."/>
            <person name="Ravi A."/>
            <person name="Getino M."/>
            <person name="Pursley I."/>
            <person name="Horton D.L."/>
            <person name="Alikhan N.F."/>
            <person name="Baker D."/>
            <person name="Gharbi K."/>
            <person name="Hall N."/>
            <person name="Watson M."/>
            <person name="Adriaenssens E.M."/>
            <person name="Foster-Nyarko E."/>
            <person name="Jarju S."/>
            <person name="Secka A."/>
            <person name="Antonio M."/>
            <person name="Oren A."/>
            <person name="Chaudhuri R.R."/>
            <person name="La Ragione R."/>
            <person name="Hildebrand F."/>
            <person name="Pallen M.J."/>
        </authorList>
    </citation>
    <scope>NUCLEOTIDE SEQUENCE</scope>
    <source>
        <strain evidence="1">CHK186-1790</strain>
    </source>
</reference>
<evidence type="ECO:0000313" key="1">
    <source>
        <dbReference type="EMBL" id="HJC41165.1"/>
    </source>
</evidence>
<dbReference type="Proteomes" id="UP000823882">
    <property type="component" value="Unassembled WGS sequence"/>
</dbReference>
<dbReference type="EMBL" id="DWWJ01000110">
    <property type="protein sequence ID" value="HJC41165.1"/>
    <property type="molecule type" value="Genomic_DNA"/>
</dbReference>
<accession>A0A9D2P1H6</accession>
<comment type="caution">
    <text evidence="1">The sequence shown here is derived from an EMBL/GenBank/DDBJ whole genome shotgun (WGS) entry which is preliminary data.</text>
</comment>
<sequence length="138" mass="16708">MKRQARECYLVRLQRYGEDPETIMGSWHPDFRELMKRLRDRQLTLMARLTVLEVDVYNVLNGKLDELEREFGPVESGMVSWTMKDTDDLSRLASECFRLRQLLQRWEGDIYRDLVLYQETLPVPRRRALARRKKRRHP</sequence>